<keyword evidence="3" id="KW-0731">Sigma factor</keyword>
<evidence type="ECO:0000256" key="1">
    <source>
        <dbReference type="ARBA" id="ARBA00010641"/>
    </source>
</evidence>
<dbReference type="InterPro" id="IPR014284">
    <property type="entry name" value="RNA_pol_sigma-70_dom"/>
</dbReference>
<evidence type="ECO:0000313" key="8">
    <source>
        <dbReference type="EMBL" id="MCJ1961394.1"/>
    </source>
</evidence>
<dbReference type="Gene3D" id="1.10.1740.10">
    <property type="match status" value="1"/>
</dbReference>
<keyword evidence="2" id="KW-0805">Transcription regulation</keyword>
<dbReference type="InterPro" id="IPR007627">
    <property type="entry name" value="RNA_pol_sigma70_r2"/>
</dbReference>
<dbReference type="NCBIfam" id="TIGR02937">
    <property type="entry name" value="sigma70-ECF"/>
    <property type="match status" value="1"/>
</dbReference>
<feature type="domain" description="RNA polymerase sigma-70 region 2" evidence="6">
    <location>
        <begin position="25"/>
        <end position="91"/>
    </location>
</feature>
<dbReference type="SUPFAM" id="SSF88659">
    <property type="entry name" value="Sigma3 and sigma4 domains of RNA polymerase sigma factors"/>
    <property type="match status" value="1"/>
</dbReference>
<evidence type="ECO:0000259" key="6">
    <source>
        <dbReference type="Pfam" id="PF04542"/>
    </source>
</evidence>
<evidence type="ECO:0000256" key="5">
    <source>
        <dbReference type="SAM" id="MobiDB-lite"/>
    </source>
</evidence>
<dbReference type="PANTHER" id="PTHR43133">
    <property type="entry name" value="RNA POLYMERASE ECF-TYPE SIGMA FACTO"/>
    <property type="match status" value="1"/>
</dbReference>
<accession>A0ABT0ADY8</accession>
<comment type="caution">
    <text evidence="8">The sequence shown here is derived from an EMBL/GenBank/DDBJ whole genome shotgun (WGS) entry which is preliminary data.</text>
</comment>
<sequence length="186" mass="21268">MSSKSTSKDVVTPAPTGSGEELDRLYRGYRDRLRRYVAANFGPGPPDPEDVVQIAFEKFAVREDRHAIESPEAFLARSARNYVLDQRRRQKVRSDHAEGEKILGALHDDCDAERVLSAKQRWQILERTIRAMDPRRQQVLIMNRIHGVSYAEIARQLKCSPTLVKMHAAQALVQCERALREAEEET</sequence>
<dbReference type="InterPro" id="IPR013325">
    <property type="entry name" value="RNA_pol_sigma_r2"/>
</dbReference>
<evidence type="ECO:0000256" key="2">
    <source>
        <dbReference type="ARBA" id="ARBA00023015"/>
    </source>
</evidence>
<protein>
    <submittedName>
        <fullName evidence="8">Sigma-70 family RNA polymerase sigma factor</fullName>
    </submittedName>
</protein>
<feature type="region of interest" description="Disordered" evidence="5">
    <location>
        <begin position="1"/>
        <end position="23"/>
    </location>
</feature>
<evidence type="ECO:0000256" key="3">
    <source>
        <dbReference type="ARBA" id="ARBA00023082"/>
    </source>
</evidence>
<dbReference type="Proteomes" id="UP001162802">
    <property type="component" value="Unassembled WGS sequence"/>
</dbReference>
<dbReference type="PANTHER" id="PTHR43133:SF63">
    <property type="entry name" value="RNA POLYMERASE SIGMA FACTOR FECI-RELATED"/>
    <property type="match status" value="1"/>
</dbReference>
<evidence type="ECO:0000313" key="9">
    <source>
        <dbReference type="Proteomes" id="UP001162802"/>
    </source>
</evidence>
<dbReference type="SUPFAM" id="SSF88946">
    <property type="entry name" value="Sigma2 domain of RNA polymerase sigma factors"/>
    <property type="match status" value="1"/>
</dbReference>
<keyword evidence="4" id="KW-0804">Transcription</keyword>
<dbReference type="Pfam" id="PF04542">
    <property type="entry name" value="Sigma70_r2"/>
    <property type="match status" value="1"/>
</dbReference>
<name>A0ABT0ADY8_9SPHN</name>
<feature type="domain" description="RNA polymerase sigma factor 70 region 4 type 2" evidence="7">
    <location>
        <begin position="123"/>
        <end position="175"/>
    </location>
</feature>
<organism evidence="8 9">
    <name type="scientific">Novosphingobium mangrovi</name>
    <name type="common">ex Hu et al. 2023</name>
    <dbReference type="NCBI Taxonomy" id="2930094"/>
    <lineage>
        <taxon>Bacteria</taxon>
        <taxon>Pseudomonadati</taxon>
        <taxon>Pseudomonadota</taxon>
        <taxon>Alphaproteobacteria</taxon>
        <taxon>Sphingomonadales</taxon>
        <taxon>Sphingomonadaceae</taxon>
        <taxon>Novosphingobium</taxon>
    </lineage>
</organism>
<dbReference type="RefSeq" id="WP_226637827.1">
    <property type="nucleotide sequence ID" value="NZ_JALHAT010000020.1"/>
</dbReference>
<reference evidence="8" key="1">
    <citation type="submission" date="2022-03" db="EMBL/GenBank/DDBJ databases">
        <title>Identification of a novel bacterium isolated from mangrove sediments.</title>
        <authorList>
            <person name="Pan X."/>
        </authorList>
    </citation>
    <scope>NUCLEOTIDE SEQUENCE</scope>
    <source>
        <strain evidence="8">B2637</strain>
    </source>
</reference>
<comment type="similarity">
    <text evidence="1">Belongs to the sigma-70 factor family. ECF subfamily.</text>
</comment>
<evidence type="ECO:0000259" key="7">
    <source>
        <dbReference type="Pfam" id="PF08281"/>
    </source>
</evidence>
<proteinExistence type="inferred from homology"/>
<dbReference type="EMBL" id="JALHAT010000020">
    <property type="protein sequence ID" value="MCJ1961394.1"/>
    <property type="molecule type" value="Genomic_DNA"/>
</dbReference>
<dbReference type="InterPro" id="IPR039425">
    <property type="entry name" value="RNA_pol_sigma-70-like"/>
</dbReference>
<evidence type="ECO:0000256" key="4">
    <source>
        <dbReference type="ARBA" id="ARBA00023163"/>
    </source>
</evidence>
<dbReference type="Gene3D" id="1.10.10.10">
    <property type="entry name" value="Winged helix-like DNA-binding domain superfamily/Winged helix DNA-binding domain"/>
    <property type="match status" value="1"/>
</dbReference>
<dbReference type="InterPro" id="IPR013249">
    <property type="entry name" value="RNA_pol_sigma70_r4_t2"/>
</dbReference>
<dbReference type="InterPro" id="IPR036388">
    <property type="entry name" value="WH-like_DNA-bd_sf"/>
</dbReference>
<dbReference type="InterPro" id="IPR013324">
    <property type="entry name" value="RNA_pol_sigma_r3/r4-like"/>
</dbReference>
<dbReference type="Pfam" id="PF08281">
    <property type="entry name" value="Sigma70_r4_2"/>
    <property type="match status" value="1"/>
</dbReference>
<gene>
    <name evidence="8" type="ORF">MTR65_11940</name>
</gene>
<keyword evidence="9" id="KW-1185">Reference proteome</keyword>